<dbReference type="Proteomes" id="UP000295083">
    <property type="component" value="Unassembled WGS sequence"/>
</dbReference>
<keyword evidence="1" id="KW-0285">Flavoprotein</keyword>
<evidence type="ECO:0000256" key="1">
    <source>
        <dbReference type="ARBA" id="ARBA00022630"/>
    </source>
</evidence>
<evidence type="ECO:0000256" key="2">
    <source>
        <dbReference type="ARBA" id="ARBA00022827"/>
    </source>
</evidence>
<dbReference type="Gene3D" id="3.50.50.60">
    <property type="entry name" value="FAD/NAD(P)-binding domain"/>
    <property type="match status" value="1"/>
</dbReference>
<feature type="domain" description="FAD-binding" evidence="4">
    <location>
        <begin position="2"/>
        <end position="345"/>
    </location>
</feature>
<dbReference type="InterPro" id="IPR051704">
    <property type="entry name" value="FAD_aromatic-hydroxylase"/>
</dbReference>
<evidence type="ECO:0000313" key="6">
    <source>
        <dbReference type="Proteomes" id="UP000295083"/>
    </source>
</evidence>
<dbReference type="EMBL" id="QAPG01005164">
    <property type="protein sequence ID" value="TDZ27110.1"/>
    <property type="molecule type" value="Genomic_DNA"/>
</dbReference>
<dbReference type="InterPro" id="IPR036188">
    <property type="entry name" value="FAD/NAD-bd_sf"/>
</dbReference>
<keyword evidence="6" id="KW-1185">Reference proteome</keyword>
<comment type="caution">
    <text evidence="5">The sequence shown here is derived from an EMBL/GenBank/DDBJ whole genome shotgun (WGS) entry which is preliminary data.</text>
</comment>
<dbReference type="Gene3D" id="3.30.9.10">
    <property type="entry name" value="D-Amino Acid Oxidase, subunit A, domain 2"/>
    <property type="match status" value="1"/>
</dbReference>
<name>A0A4R8PSW5_9PEZI</name>
<dbReference type="GO" id="GO:0071949">
    <property type="term" value="F:FAD binding"/>
    <property type="evidence" value="ECO:0007669"/>
    <property type="project" value="InterPro"/>
</dbReference>
<evidence type="ECO:0000256" key="3">
    <source>
        <dbReference type="ARBA" id="ARBA00023002"/>
    </source>
</evidence>
<gene>
    <name evidence="5" type="ORF">C8035_v012065</name>
</gene>
<keyword evidence="3" id="KW-0560">Oxidoreductase</keyword>
<protein>
    <recommendedName>
        <fullName evidence="4">FAD-binding domain-containing protein</fullName>
    </recommendedName>
</protein>
<evidence type="ECO:0000313" key="5">
    <source>
        <dbReference type="EMBL" id="TDZ27110.1"/>
    </source>
</evidence>
<dbReference type="SUPFAM" id="SSF51905">
    <property type="entry name" value="FAD/NAD(P)-binding domain"/>
    <property type="match status" value="1"/>
</dbReference>
<dbReference type="Pfam" id="PF01494">
    <property type="entry name" value="FAD_binding_3"/>
    <property type="match status" value="1"/>
</dbReference>
<dbReference type="GO" id="GO:0016491">
    <property type="term" value="F:oxidoreductase activity"/>
    <property type="evidence" value="ECO:0007669"/>
    <property type="project" value="UniProtKB-KW"/>
</dbReference>
<dbReference type="PANTHER" id="PTHR46865:SF2">
    <property type="entry name" value="MONOOXYGENASE"/>
    <property type="match status" value="1"/>
</dbReference>
<accession>A0A4R8PSW5</accession>
<sequence length="421" mass="47361">MRVLISGAGVAGPTLAWFLAKAGARVTVVEKSRNFLRQGQNVDVNHAAIRVIKNMGLIEELRRWNTTEKGTQFIDPRGRAFAPFPVTPGSDLSFTSEFEILRGDCAGFLYEASKKDANVEYLFGTTCKQIIANNDKGVDVELSNGEVQRYDALVAADGQWSQVRKQVFPEESVTVIDKDMYVAYATIPRVPEDNDWWNVYQALDSRIVTTRPDPHGTIRAMFTRMPLSDDQRRQWQAAARSDRQTQQELLRKEFADAGWQSARILDGMEAAEDYYFQAVQQIKMAKWSSGRVVCLGDAAWAPSPLTGMGTSLAITGAYVLAGEMSKLEGSEHPSRAFDAFENRFRSYVEETQRIPFVFPGLVHPVTPAKRWLFNSVVAGMSKVITNPWVSKTFFQGKDTEDSDYKLPEYPRFEGYFKEPAV</sequence>
<reference evidence="5 6" key="1">
    <citation type="submission" date="2018-11" db="EMBL/GenBank/DDBJ databases">
        <title>Genome sequence and assembly of Colletotrichum spinosum.</title>
        <authorList>
            <person name="Gan P."/>
            <person name="Shirasu K."/>
        </authorList>
    </citation>
    <scope>NUCLEOTIDE SEQUENCE [LARGE SCALE GENOMIC DNA]</scope>
    <source>
        <strain evidence="5 6">CBS 515.97</strain>
    </source>
</reference>
<dbReference type="PRINTS" id="PR00420">
    <property type="entry name" value="RNGMNOXGNASE"/>
</dbReference>
<evidence type="ECO:0000259" key="4">
    <source>
        <dbReference type="Pfam" id="PF01494"/>
    </source>
</evidence>
<organism evidence="5 6">
    <name type="scientific">Colletotrichum spinosum</name>
    <dbReference type="NCBI Taxonomy" id="1347390"/>
    <lineage>
        <taxon>Eukaryota</taxon>
        <taxon>Fungi</taxon>
        <taxon>Dikarya</taxon>
        <taxon>Ascomycota</taxon>
        <taxon>Pezizomycotina</taxon>
        <taxon>Sordariomycetes</taxon>
        <taxon>Hypocreomycetidae</taxon>
        <taxon>Glomerellales</taxon>
        <taxon>Glomerellaceae</taxon>
        <taxon>Colletotrichum</taxon>
        <taxon>Colletotrichum orbiculare species complex</taxon>
    </lineage>
</organism>
<dbReference type="InterPro" id="IPR002938">
    <property type="entry name" value="FAD-bd"/>
</dbReference>
<proteinExistence type="predicted"/>
<dbReference type="PANTHER" id="PTHR46865">
    <property type="entry name" value="OXIDOREDUCTASE-RELATED"/>
    <property type="match status" value="1"/>
</dbReference>
<dbReference type="AlphaFoldDB" id="A0A4R8PSW5"/>
<keyword evidence="2" id="KW-0274">FAD</keyword>